<keyword evidence="1" id="KW-0812">Transmembrane</keyword>
<dbReference type="Proteomes" id="UP001176059">
    <property type="component" value="Unassembled WGS sequence"/>
</dbReference>
<name>A0AA38JDD3_9AGAR</name>
<reference evidence="2" key="2">
    <citation type="journal article" date="2023" name="Proc. Natl. Acad. Sci. U.S.A.">
        <title>A global phylogenomic analysis of the shiitake genus Lentinula.</title>
        <authorList>
            <person name="Sierra-Patev S."/>
            <person name="Min B."/>
            <person name="Naranjo-Ortiz M."/>
            <person name="Looney B."/>
            <person name="Konkel Z."/>
            <person name="Slot J.C."/>
            <person name="Sakamoto Y."/>
            <person name="Steenwyk J.L."/>
            <person name="Rokas A."/>
            <person name="Carro J."/>
            <person name="Camarero S."/>
            <person name="Ferreira P."/>
            <person name="Molpeceres G."/>
            <person name="Ruiz-Duenas F.J."/>
            <person name="Serrano A."/>
            <person name="Henrissat B."/>
            <person name="Drula E."/>
            <person name="Hughes K.W."/>
            <person name="Mata J.L."/>
            <person name="Ishikawa N.K."/>
            <person name="Vargas-Isla R."/>
            <person name="Ushijima S."/>
            <person name="Smith C.A."/>
            <person name="Donoghue J."/>
            <person name="Ahrendt S."/>
            <person name="Andreopoulos W."/>
            <person name="He G."/>
            <person name="LaButti K."/>
            <person name="Lipzen A."/>
            <person name="Ng V."/>
            <person name="Riley R."/>
            <person name="Sandor L."/>
            <person name="Barry K."/>
            <person name="Martinez A.T."/>
            <person name="Xiao Y."/>
            <person name="Gibbons J.G."/>
            <person name="Terashima K."/>
            <person name="Grigoriev I.V."/>
            <person name="Hibbett D."/>
        </authorList>
    </citation>
    <scope>NUCLEOTIDE SEQUENCE</scope>
    <source>
        <strain evidence="2">ET3784</strain>
    </source>
</reference>
<reference evidence="2" key="1">
    <citation type="submission" date="2022-08" db="EMBL/GenBank/DDBJ databases">
        <authorList>
            <consortium name="DOE Joint Genome Institute"/>
            <person name="Min B."/>
            <person name="Sierra-Patev S."/>
            <person name="Naranjo-Ortiz M."/>
            <person name="Looney B."/>
            <person name="Konkel Z."/>
            <person name="Slot J.C."/>
            <person name="Sakamoto Y."/>
            <person name="Steenwyk J.L."/>
            <person name="Rokas A."/>
            <person name="Carro J."/>
            <person name="Camarero S."/>
            <person name="Ferreira P."/>
            <person name="Molpeceres G."/>
            <person name="Ruiz-duenas F.J."/>
            <person name="Serrano A."/>
            <person name="Henrissat B."/>
            <person name="Drula E."/>
            <person name="Hughes K.W."/>
            <person name="Mata J.L."/>
            <person name="Ishikawa N.K."/>
            <person name="Vargas-Isla R."/>
            <person name="Ushijima S."/>
            <person name="Smith C.A."/>
            <person name="Ahrendt S."/>
            <person name="Andreopoulos W."/>
            <person name="He G."/>
            <person name="LaButti K."/>
            <person name="Lipzen A."/>
            <person name="Ng V."/>
            <person name="Riley R."/>
            <person name="Sandor L."/>
            <person name="Barry K."/>
            <person name="Martinez A.T."/>
            <person name="Xiao Y."/>
            <person name="Gibbons J.G."/>
            <person name="Terashima K."/>
            <person name="Hibbett D.S."/>
            <person name="Grigoriev I.V."/>
        </authorList>
    </citation>
    <scope>NUCLEOTIDE SEQUENCE</scope>
    <source>
        <strain evidence="2">ET3784</strain>
    </source>
</reference>
<feature type="transmembrane region" description="Helical" evidence="1">
    <location>
        <begin position="254"/>
        <end position="274"/>
    </location>
</feature>
<gene>
    <name evidence="2" type="ORF">DFJ43DRAFT_1004200</name>
</gene>
<evidence type="ECO:0000256" key="1">
    <source>
        <dbReference type="SAM" id="Phobius"/>
    </source>
</evidence>
<keyword evidence="1" id="KW-1133">Transmembrane helix</keyword>
<organism evidence="2 3">
    <name type="scientific">Lentinula guzmanii</name>
    <dbReference type="NCBI Taxonomy" id="2804957"/>
    <lineage>
        <taxon>Eukaryota</taxon>
        <taxon>Fungi</taxon>
        <taxon>Dikarya</taxon>
        <taxon>Basidiomycota</taxon>
        <taxon>Agaricomycotina</taxon>
        <taxon>Agaricomycetes</taxon>
        <taxon>Agaricomycetidae</taxon>
        <taxon>Agaricales</taxon>
        <taxon>Marasmiineae</taxon>
        <taxon>Omphalotaceae</taxon>
        <taxon>Lentinula</taxon>
    </lineage>
</organism>
<sequence length="317" mass="35371">MSASESPVDLPFERSFYIGNILGGIFYGLQIYTSFHSVHLTLNSSSNQRMNVFYIGYGLLMLLCMSFSMIANSLLGQELWIEHRNDPGGPIAYWNNHSDLATWYAVLGSTANMFGNFMGDALLLYRLYVFFAGRWYIVVVPFVVFLTSSTLAIVSIVKSVRLPTYVLHGHWQSKVAIYFVPCILLSCLLNAMITILITVRLYLARREIRKIMPENIALKVPYTGVIAILVESALPFTLLGIAYAVILITKSPWGVVFSLIWSYYLGLAPQLIILRVAMGRAWSKDTSAQLMTSIQFVQSNVGVSDIEELNSGSSATV</sequence>
<feature type="transmembrane region" description="Helical" evidence="1">
    <location>
        <begin position="135"/>
        <end position="157"/>
    </location>
</feature>
<protein>
    <submittedName>
        <fullName evidence="2">Uncharacterized protein</fullName>
    </submittedName>
</protein>
<evidence type="ECO:0000313" key="2">
    <source>
        <dbReference type="EMBL" id="KAJ3722054.1"/>
    </source>
</evidence>
<evidence type="ECO:0000313" key="3">
    <source>
        <dbReference type="Proteomes" id="UP001176059"/>
    </source>
</evidence>
<feature type="transmembrane region" description="Helical" evidence="1">
    <location>
        <begin position="52"/>
        <end position="75"/>
    </location>
</feature>
<dbReference type="EMBL" id="JANVFO010000057">
    <property type="protein sequence ID" value="KAJ3722054.1"/>
    <property type="molecule type" value="Genomic_DNA"/>
</dbReference>
<feature type="transmembrane region" description="Helical" evidence="1">
    <location>
        <begin position="103"/>
        <end position="123"/>
    </location>
</feature>
<keyword evidence="3" id="KW-1185">Reference proteome</keyword>
<feature type="transmembrane region" description="Helical" evidence="1">
    <location>
        <begin position="15"/>
        <end position="32"/>
    </location>
</feature>
<dbReference type="PROSITE" id="PS50096">
    <property type="entry name" value="IQ"/>
    <property type="match status" value="1"/>
</dbReference>
<dbReference type="AlphaFoldDB" id="A0AA38JDD3"/>
<feature type="transmembrane region" description="Helical" evidence="1">
    <location>
        <begin position="224"/>
        <end position="248"/>
    </location>
</feature>
<proteinExistence type="predicted"/>
<accession>A0AA38JDD3</accession>
<comment type="caution">
    <text evidence="2">The sequence shown here is derived from an EMBL/GenBank/DDBJ whole genome shotgun (WGS) entry which is preliminary data.</text>
</comment>
<feature type="transmembrane region" description="Helical" evidence="1">
    <location>
        <begin position="177"/>
        <end position="203"/>
    </location>
</feature>
<keyword evidence="1" id="KW-0472">Membrane</keyword>